<reference evidence="7" key="1">
    <citation type="journal article" date="2017" name="Nature">
        <title>The sunflower genome provides insights into oil metabolism, flowering and Asterid evolution.</title>
        <authorList>
            <person name="Badouin H."/>
            <person name="Gouzy J."/>
            <person name="Grassa C.J."/>
            <person name="Murat F."/>
            <person name="Staton S.E."/>
            <person name="Cottret L."/>
            <person name="Lelandais-Briere C."/>
            <person name="Owens G.L."/>
            <person name="Carrere S."/>
            <person name="Mayjonade B."/>
            <person name="Legrand L."/>
            <person name="Gill N."/>
            <person name="Kane N.C."/>
            <person name="Bowers J.E."/>
            <person name="Hubner S."/>
            <person name="Bellec A."/>
            <person name="Berard A."/>
            <person name="Berges H."/>
            <person name="Blanchet N."/>
            <person name="Boniface M.C."/>
            <person name="Brunel D."/>
            <person name="Catrice O."/>
            <person name="Chaidir N."/>
            <person name="Claudel C."/>
            <person name="Donnadieu C."/>
            <person name="Faraut T."/>
            <person name="Fievet G."/>
            <person name="Helmstetter N."/>
            <person name="King M."/>
            <person name="Knapp S.J."/>
            <person name="Lai Z."/>
            <person name="Le Paslier M.C."/>
            <person name="Lippi Y."/>
            <person name="Lorenzon L."/>
            <person name="Mandel J.R."/>
            <person name="Marage G."/>
            <person name="Marchand G."/>
            <person name="Marquand E."/>
            <person name="Bret-Mestries E."/>
            <person name="Morien E."/>
            <person name="Nambeesan S."/>
            <person name="Nguyen T."/>
            <person name="Pegot-Espagnet P."/>
            <person name="Pouilly N."/>
            <person name="Raftis F."/>
            <person name="Sallet E."/>
            <person name="Schiex T."/>
            <person name="Thomas J."/>
            <person name="Vandecasteele C."/>
            <person name="Vares D."/>
            <person name="Vear F."/>
            <person name="Vautrin S."/>
            <person name="Crespi M."/>
            <person name="Mangin B."/>
            <person name="Burke J.M."/>
            <person name="Salse J."/>
            <person name="Munos S."/>
            <person name="Vincourt P."/>
            <person name="Rieseberg L.H."/>
            <person name="Langlade N.B."/>
        </authorList>
    </citation>
    <scope>NUCLEOTIDE SEQUENCE</scope>
    <source>
        <tissue evidence="7">Leaves</tissue>
    </source>
</reference>
<dbReference type="PANTHER" id="PTHR31246">
    <property type="entry name" value="MICROTUBULE-ASSOCIATED PROTEIN 70-2"/>
    <property type="match status" value="1"/>
</dbReference>
<evidence type="ECO:0000256" key="5">
    <source>
        <dbReference type="ARBA" id="ARBA00023054"/>
    </source>
</evidence>
<evidence type="ECO:0000313" key="8">
    <source>
        <dbReference type="Proteomes" id="UP000215914"/>
    </source>
</evidence>
<evidence type="ECO:0000256" key="3">
    <source>
        <dbReference type="ARBA" id="ARBA00022490"/>
    </source>
</evidence>
<dbReference type="Pfam" id="PF07058">
    <property type="entry name" value="MAP70"/>
    <property type="match status" value="1"/>
</dbReference>
<evidence type="ECO:0000256" key="4">
    <source>
        <dbReference type="ARBA" id="ARBA00022701"/>
    </source>
</evidence>
<keyword evidence="6" id="KW-0206">Cytoskeleton</keyword>
<accession>A0A9K3NBW3</accession>
<dbReference type="PANTHER" id="PTHR31246:SF17">
    <property type="entry name" value="MICROTUBULE-ASSOCIATED PROTEIN 70-2"/>
    <property type="match status" value="1"/>
</dbReference>
<dbReference type="GO" id="GO:0005874">
    <property type="term" value="C:microtubule"/>
    <property type="evidence" value="ECO:0007669"/>
    <property type="project" value="UniProtKB-KW"/>
</dbReference>
<dbReference type="GO" id="GO:0007010">
    <property type="term" value="P:cytoskeleton organization"/>
    <property type="evidence" value="ECO:0007669"/>
    <property type="project" value="InterPro"/>
</dbReference>
<comment type="caution">
    <text evidence="7">The sequence shown here is derived from an EMBL/GenBank/DDBJ whole genome shotgun (WGS) entry which is preliminary data.</text>
</comment>
<dbReference type="Proteomes" id="UP000215914">
    <property type="component" value="Unassembled WGS sequence"/>
</dbReference>
<dbReference type="AlphaFoldDB" id="A0A9K3NBW3"/>
<keyword evidence="4" id="KW-0493">Microtubule</keyword>
<sequence length="55" mass="6325">MNLSVGGKKTLDRELAHAKVTANRVATVVANDWKDSNDKMMPVKQWLKERRFLQV</sequence>
<comment type="subcellular location">
    <subcellularLocation>
        <location evidence="1">Cytoplasm</location>
        <location evidence="1">Cytoskeleton</location>
    </subcellularLocation>
</comment>
<evidence type="ECO:0000256" key="6">
    <source>
        <dbReference type="ARBA" id="ARBA00023212"/>
    </source>
</evidence>
<keyword evidence="8" id="KW-1185">Reference proteome</keyword>
<name>A0A9K3NBW3_HELAN</name>
<dbReference type="GO" id="GO:0008017">
    <property type="term" value="F:microtubule binding"/>
    <property type="evidence" value="ECO:0007669"/>
    <property type="project" value="InterPro"/>
</dbReference>
<evidence type="ECO:0000256" key="2">
    <source>
        <dbReference type="ARBA" id="ARBA00008825"/>
    </source>
</evidence>
<dbReference type="InterPro" id="IPR009768">
    <property type="entry name" value="MAP70"/>
</dbReference>
<organism evidence="7 8">
    <name type="scientific">Helianthus annuus</name>
    <name type="common">Common sunflower</name>
    <dbReference type="NCBI Taxonomy" id="4232"/>
    <lineage>
        <taxon>Eukaryota</taxon>
        <taxon>Viridiplantae</taxon>
        <taxon>Streptophyta</taxon>
        <taxon>Embryophyta</taxon>
        <taxon>Tracheophyta</taxon>
        <taxon>Spermatophyta</taxon>
        <taxon>Magnoliopsida</taxon>
        <taxon>eudicotyledons</taxon>
        <taxon>Gunneridae</taxon>
        <taxon>Pentapetalae</taxon>
        <taxon>asterids</taxon>
        <taxon>campanulids</taxon>
        <taxon>Asterales</taxon>
        <taxon>Asteraceae</taxon>
        <taxon>Asteroideae</taxon>
        <taxon>Heliantheae alliance</taxon>
        <taxon>Heliantheae</taxon>
        <taxon>Helianthus</taxon>
    </lineage>
</organism>
<gene>
    <name evidence="7" type="ORF">HanXRQr2_Chr08g0329891</name>
</gene>
<reference evidence="7" key="2">
    <citation type="submission" date="2020-06" db="EMBL/GenBank/DDBJ databases">
        <title>Helianthus annuus Genome sequencing and assembly Release 2.</title>
        <authorList>
            <person name="Gouzy J."/>
            <person name="Langlade N."/>
            <person name="Munos S."/>
        </authorList>
    </citation>
    <scope>NUCLEOTIDE SEQUENCE</scope>
    <source>
        <tissue evidence="7">Leaves</tissue>
    </source>
</reference>
<dbReference type="Gramene" id="mRNA:HanXRQr2_Chr08g0329891">
    <property type="protein sequence ID" value="mRNA:HanXRQr2_Chr08g0329891"/>
    <property type="gene ID" value="HanXRQr2_Chr08g0329891"/>
</dbReference>
<dbReference type="EMBL" id="MNCJ02000323">
    <property type="protein sequence ID" value="KAF5794599.1"/>
    <property type="molecule type" value="Genomic_DNA"/>
</dbReference>
<protein>
    <submittedName>
        <fullName evidence="7">Microtubule-associated protein</fullName>
    </submittedName>
</protein>
<keyword evidence="3" id="KW-0963">Cytoplasm</keyword>
<evidence type="ECO:0000313" key="7">
    <source>
        <dbReference type="EMBL" id="KAF5794599.1"/>
    </source>
</evidence>
<comment type="similarity">
    <text evidence="2">Belongs to the MAP70 family.</text>
</comment>
<evidence type="ECO:0000256" key="1">
    <source>
        <dbReference type="ARBA" id="ARBA00004245"/>
    </source>
</evidence>
<proteinExistence type="inferred from homology"/>
<keyword evidence="5" id="KW-0175">Coiled coil</keyword>